<proteinExistence type="predicted"/>
<dbReference type="Pfam" id="PF06203">
    <property type="entry name" value="CCT"/>
    <property type="match status" value="1"/>
</dbReference>
<evidence type="ECO:0000256" key="2">
    <source>
        <dbReference type="ARBA" id="ARBA00023242"/>
    </source>
</evidence>
<accession>A0AAN9FDZ0</accession>
<evidence type="ECO:0000256" key="3">
    <source>
        <dbReference type="PROSITE-ProRule" id="PRU00357"/>
    </source>
</evidence>
<dbReference type="PROSITE" id="PS51017">
    <property type="entry name" value="CCT"/>
    <property type="match status" value="1"/>
</dbReference>
<dbReference type="PANTHER" id="PTHR31319:SF114">
    <property type="entry name" value="OS12G0262400 PROTEIN"/>
    <property type="match status" value="1"/>
</dbReference>
<feature type="region of interest" description="Disordered" evidence="4">
    <location>
        <begin position="61"/>
        <end position="93"/>
    </location>
</feature>
<comment type="subcellular location">
    <subcellularLocation>
        <location evidence="1 3">Nucleus</location>
    </subcellularLocation>
</comment>
<protein>
    <recommendedName>
        <fullName evidence="5">CCT domain-containing protein</fullName>
    </recommendedName>
</protein>
<dbReference type="InterPro" id="IPR010402">
    <property type="entry name" value="CCT_domain"/>
</dbReference>
<feature type="domain" description="CCT" evidence="5">
    <location>
        <begin position="158"/>
        <end position="200"/>
    </location>
</feature>
<name>A0AAN9FDZ0_CLITE</name>
<evidence type="ECO:0000313" key="6">
    <source>
        <dbReference type="EMBL" id="KAK7272100.1"/>
    </source>
</evidence>
<dbReference type="GO" id="GO:0009909">
    <property type="term" value="P:regulation of flower development"/>
    <property type="evidence" value="ECO:0007669"/>
    <property type="project" value="InterPro"/>
</dbReference>
<dbReference type="GO" id="GO:0005634">
    <property type="term" value="C:nucleus"/>
    <property type="evidence" value="ECO:0007669"/>
    <property type="project" value="UniProtKB-SubCell"/>
</dbReference>
<gene>
    <name evidence="6" type="ORF">RJT34_28498</name>
</gene>
<sequence length="253" mass="28613">MYAHTNTTSPFPSSPSPPMHNLLNEFDTLSQLNNSSEGTYNYYYYNNNSCSGGYSSYGGSPTSMGSPTSLMQRSVSSHSLHHNNNATNNNHHHHPLSAFFSELLDSDDTHIRRVCSTGDLQRINGMQHNHHSDSPLSSESHMIIEGMSRACRYSPEEKKVRIERYRTKRNQRNFNKKIKYACRKTLADSRPRIRGRFARNDEIDKNGTVQWNQIGGGEEEDEEDENWVGILDSLVAASLAQESEDGSSFGLIY</sequence>
<evidence type="ECO:0000259" key="5">
    <source>
        <dbReference type="PROSITE" id="PS51017"/>
    </source>
</evidence>
<dbReference type="InterPro" id="IPR045281">
    <property type="entry name" value="CONSTANS-like"/>
</dbReference>
<dbReference type="EMBL" id="JAYKXN010000007">
    <property type="protein sequence ID" value="KAK7272100.1"/>
    <property type="molecule type" value="Genomic_DNA"/>
</dbReference>
<evidence type="ECO:0000256" key="1">
    <source>
        <dbReference type="ARBA" id="ARBA00004123"/>
    </source>
</evidence>
<reference evidence="6 7" key="1">
    <citation type="submission" date="2024-01" db="EMBL/GenBank/DDBJ databases">
        <title>The genomes of 5 underutilized Papilionoideae crops provide insights into root nodulation and disease resistance.</title>
        <authorList>
            <person name="Yuan L."/>
        </authorList>
    </citation>
    <scope>NUCLEOTIDE SEQUENCE [LARGE SCALE GENOMIC DNA]</scope>
    <source>
        <strain evidence="6">LY-2023</strain>
        <tissue evidence="6">Leaf</tissue>
    </source>
</reference>
<dbReference type="Proteomes" id="UP001359559">
    <property type="component" value="Unassembled WGS sequence"/>
</dbReference>
<feature type="region of interest" description="Disordered" evidence="4">
    <location>
        <begin position="1"/>
        <end position="20"/>
    </location>
</feature>
<organism evidence="6 7">
    <name type="scientific">Clitoria ternatea</name>
    <name type="common">Butterfly pea</name>
    <dbReference type="NCBI Taxonomy" id="43366"/>
    <lineage>
        <taxon>Eukaryota</taxon>
        <taxon>Viridiplantae</taxon>
        <taxon>Streptophyta</taxon>
        <taxon>Embryophyta</taxon>
        <taxon>Tracheophyta</taxon>
        <taxon>Spermatophyta</taxon>
        <taxon>Magnoliopsida</taxon>
        <taxon>eudicotyledons</taxon>
        <taxon>Gunneridae</taxon>
        <taxon>Pentapetalae</taxon>
        <taxon>rosids</taxon>
        <taxon>fabids</taxon>
        <taxon>Fabales</taxon>
        <taxon>Fabaceae</taxon>
        <taxon>Papilionoideae</taxon>
        <taxon>50 kb inversion clade</taxon>
        <taxon>NPAAA clade</taxon>
        <taxon>indigoferoid/millettioid clade</taxon>
        <taxon>Phaseoleae</taxon>
        <taxon>Clitoria</taxon>
    </lineage>
</organism>
<evidence type="ECO:0000313" key="7">
    <source>
        <dbReference type="Proteomes" id="UP001359559"/>
    </source>
</evidence>
<comment type="caution">
    <text evidence="6">The sequence shown here is derived from an EMBL/GenBank/DDBJ whole genome shotgun (WGS) entry which is preliminary data.</text>
</comment>
<dbReference type="AlphaFoldDB" id="A0AAN9FDZ0"/>
<dbReference type="PANTHER" id="PTHR31319">
    <property type="entry name" value="ZINC FINGER PROTEIN CONSTANS-LIKE 4"/>
    <property type="match status" value="1"/>
</dbReference>
<dbReference type="GO" id="GO:0003700">
    <property type="term" value="F:DNA-binding transcription factor activity"/>
    <property type="evidence" value="ECO:0007669"/>
    <property type="project" value="TreeGrafter"/>
</dbReference>
<evidence type="ECO:0000256" key="4">
    <source>
        <dbReference type="SAM" id="MobiDB-lite"/>
    </source>
</evidence>
<keyword evidence="2 3" id="KW-0539">Nucleus</keyword>
<keyword evidence="7" id="KW-1185">Reference proteome</keyword>